<gene>
    <name evidence="1" type="ORF">GCM10017620_08440</name>
</gene>
<dbReference type="EMBL" id="BSFD01000002">
    <property type="protein sequence ID" value="GLK47871.1"/>
    <property type="molecule type" value="Genomic_DNA"/>
</dbReference>
<keyword evidence="2" id="KW-1185">Reference proteome</keyword>
<sequence>MGRIGRPEPGFKGAQRMFEFGRDLRKLFSQARESEDLGWVELIGVDLLAAEARREATDAGRVSCNRPFETERRAAALWREHARRSGAADSLDRAERCADSLMRAAVGEVQIARAAVDKAQVLMLRFDLCGEPARLDRALAVLAGAAPTRRSAVSGELSSVHARLKARQARLSGDPAALMDAAALMDMAQHEAGAGDVELRLDRAGLALETGVVKRDARLLDQAGRDLGVLVESASPDYRPLTRARALALCGAGLSALAAVASHVEAQDQGRMMFDAAADQFTPDHSPLDWAVIQVLRAGDDATPLMLLNQAEALTQGRGLIIGALVRERRMAREIALAEAVRDLAGLDLLEDRLRRRLVGAAPLDWAADQIGLADLALARHRLGGPAPRHLNLILNEAVATANEMGVPVLAERAGVLLWKSSLSPSS</sequence>
<evidence type="ECO:0000313" key="1">
    <source>
        <dbReference type="EMBL" id="GLK47871.1"/>
    </source>
</evidence>
<organism evidence="1 2">
    <name type="scientific">Brevundimonas intermedia</name>
    <dbReference type="NCBI Taxonomy" id="74315"/>
    <lineage>
        <taxon>Bacteria</taxon>
        <taxon>Pseudomonadati</taxon>
        <taxon>Pseudomonadota</taxon>
        <taxon>Alphaproteobacteria</taxon>
        <taxon>Caulobacterales</taxon>
        <taxon>Caulobacteraceae</taxon>
        <taxon>Brevundimonas</taxon>
    </lineage>
</organism>
<name>A0ABQ5T5M9_9CAUL</name>
<reference evidence="1" key="1">
    <citation type="journal article" date="2014" name="Int. J. Syst. Evol. Microbiol.">
        <title>Complete genome of a new Firmicutes species belonging to the dominant human colonic microbiota ('Ruminococcus bicirculans') reveals two chromosomes and a selective capacity to utilize plant glucans.</title>
        <authorList>
            <consortium name="NISC Comparative Sequencing Program"/>
            <person name="Wegmann U."/>
            <person name="Louis P."/>
            <person name="Goesmann A."/>
            <person name="Henrissat B."/>
            <person name="Duncan S.H."/>
            <person name="Flint H.J."/>
        </authorList>
    </citation>
    <scope>NUCLEOTIDE SEQUENCE</scope>
    <source>
        <strain evidence="1">VKM B-1499</strain>
    </source>
</reference>
<accession>A0ABQ5T5M9</accession>
<protein>
    <submittedName>
        <fullName evidence="1">Uncharacterized protein</fullName>
    </submittedName>
</protein>
<evidence type="ECO:0000313" key="2">
    <source>
        <dbReference type="Proteomes" id="UP001143509"/>
    </source>
</evidence>
<reference evidence="1" key="2">
    <citation type="submission" date="2023-01" db="EMBL/GenBank/DDBJ databases">
        <authorList>
            <person name="Sun Q."/>
            <person name="Evtushenko L."/>
        </authorList>
    </citation>
    <scope>NUCLEOTIDE SEQUENCE</scope>
    <source>
        <strain evidence="1">VKM B-1499</strain>
    </source>
</reference>
<dbReference type="Proteomes" id="UP001143509">
    <property type="component" value="Unassembled WGS sequence"/>
</dbReference>
<comment type="caution">
    <text evidence="1">The sequence shown here is derived from an EMBL/GenBank/DDBJ whole genome shotgun (WGS) entry which is preliminary data.</text>
</comment>
<proteinExistence type="predicted"/>